<evidence type="ECO:0000256" key="9">
    <source>
        <dbReference type="ARBA" id="ARBA00023160"/>
    </source>
</evidence>
<dbReference type="InterPro" id="IPR016039">
    <property type="entry name" value="Thiolase-like"/>
</dbReference>
<dbReference type="Pfam" id="PF02801">
    <property type="entry name" value="Ketoacyl-synt_C"/>
    <property type="match status" value="1"/>
</dbReference>
<dbReference type="GO" id="GO:0006633">
    <property type="term" value="P:fatty acid biosynthetic process"/>
    <property type="evidence" value="ECO:0007669"/>
    <property type="project" value="UniProtKB-UniRule"/>
</dbReference>
<feature type="active site" description="For beta-ketoacyl synthase activity" evidence="12">
    <location>
        <position position="166"/>
    </location>
</feature>
<comment type="similarity">
    <text evidence="2 11 13">Belongs to the thiolase-like superfamily. Beta-ketoacyl-ACP synthases family.</text>
</comment>
<organism evidence="15 16">
    <name type="scientific">Alkalispirochaeta americana</name>
    <dbReference type="NCBI Taxonomy" id="159291"/>
    <lineage>
        <taxon>Bacteria</taxon>
        <taxon>Pseudomonadati</taxon>
        <taxon>Spirochaetota</taxon>
        <taxon>Spirochaetia</taxon>
        <taxon>Spirochaetales</taxon>
        <taxon>Spirochaetaceae</taxon>
        <taxon>Alkalispirochaeta</taxon>
    </lineage>
</organism>
<comment type="pathway">
    <text evidence="1 11">Lipid metabolism; fatty acid biosynthesis.</text>
</comment>
<evidence type="ECO:0000256" key="7">
    <source>
        <dbReference type="ARBA" id="ARBA00022832"/>
    </source>
</evidence>
<dbReference type="SMART" id="SM00825">
    <property type="entry name" value="PKS_KS"/>
    <property type="match status" value="1"/>
</dbReference>
<dbReference type="STRING" id="159291.SAMN05920897_10793"/>
<name>A0A1N6S0U0_9SPIO</name>
<dbReference type="SUPFAM" id="SSF53901">
    <property type="entry name" value="Thiolase-like"/>
    <property type="match status" value="2"/>
</dbReference>
<sequence>MNQRRVVITGMGTVNPLGNSVEKTWEALLAGRSGIGPITRFDASHLPTQIAGEVKDFDYRDYFSGDLAKKAKRMAPFCHYAAAATHEAGLQAGLETIKDKSTIGISYGSGVGGLGIQHENSLALKERGHRRVSPFYVPMSIGNIAAGTLSMLWGATGPNLSLQTACASANHAIAMAFMVLRSGMAEVMIAGGSEGALIEMSIAGFGNMQALSTRNDSPETASRPYDTDRDGFVLSEGGATLILENYDHARRRGAPILAEVLSCGMSGDAYDVVAPDPEGRGAALSMKMALNQAGVTPGELGYINTHGTSTPVGDIAELKGIAAALGDAAHTPLVGSTKSYHGHLLGAAAGLEAVIITQALREQTIPANLNLMNPDPELPTLNLPRETVKTSFSRALSNSFGFGGHNSSLLLGTAPEDI</sequence>
<keyword evidence="16" id="KW-1185">Reference proteome</keyword>
<dbReference type="PIRSF" id="PIRSF000447">
    <property type="entry name" value="KAS_II"/>
    <property type="match status" value="1"/>
</dbReference>
<dbReference type="InterPro" id="IPR014030">
    <property type="entry name" value="Ketoacyl_synth_N"/>
</dbReference>
<evidence type="ECO:0000256" key="11">
    <source>
        <dbReference type="PIRNR" id="PIRNR000447"/>
    </source>
</evidence>
<evidence type="ECO:0000256" key="8">
    <source>
        <dbReference type="ARBA" id="ARBA00023098"/>
    </source>
</evidence>
<evidence type="ECO:0000256" key="2">
    <source>
        <dbReference type="ARBA" id="ARBA00008467"/>
    </source>
</evidence>
<evidence type="ECO:0000256" key="3">
    <source>
        <dbReference type="ARBA" id="ARBA00012356"/>
    </source>
</evidence>
<dbReference type="EC" id="2.3.1.179" evidence="3 11"/>
<keyword evidence="9 11" id="KW-0275">Fatty acid biosynthesis</keyword>
<dbReference type="InterPro" id="IPR000794">
    <property type="entry name" value="Beta-ketoacyl_synthase"/>
</dbReference>
<dbReference type="PANTHER" id="PTHR11712:SF336">
    <property type="entry name" value="3-OXOACYL-[ACYL-CARRIER-PROTEIN] SYNTHASE, MITOCHONDRIAL"/>
    <property type="match status" value="1"/>
</dbReference>
<dbReference type="EMBL" id="FTMS01000007">
    <property type="protein sequence ID" value="SIQ34743.1"/>
    <property type="molecule type" value="Genomic_DNA"/>
</dbReference>
<gene>
    <name evidence="15" type="ORF">SAMN05920897_10793</name>
</gene>
<evidence type="ECO:0000313" key="15">
    <source>
        <dbReference type="EMBL" id="SIQ34743.1"/>
    </source>
</evidence>
<keyword evidence="5 11" id="KW-0444">Lipid biosynthesis</keyword>
<dbReference type="NCBIfam" id="NF005589">
    <property type="entry name" value="PRK07314.1"/>
    <property type="match status" value="1"/>
</dbReference>
<dbReference type="InterPro" id="IPR014031">
    <property type="entry name" value="Ketoacyl_synth_C"/>
</dbReference>
<dbReference type="Proteomes" id="UP000186400">
    <property type="component" value="Unassembled WGS sequence"/>
</dbReference>
<accession>A0A1N6S0U0</accession>
<evidence type="ECO:0000256" key="5">
    <source>
        <dbReference type="ARBA" id="ARBA00022516"/>
    </source>
</evidence>
<dbReference type="NCBIfam" id="TIGR03150">
    <property type="entry name" value="fabF"/>
    <property type="match status" value="1"/>
</dbReference>
<dbReference type="PROSITE" id="PS00606">
    <property type="entry name" value="KS3_1"/>
    <property type="match status" value="1"/>
</dbReference>
<dbReference type="InterPro" id="IPR017568">
    <property type="entry name" value="3-oxoacyl-ACP_synth-2"/>
</dbReference>
<keyword evidence="6 11" id="KW-0808">Transferase</keyword>
<evidence type="ECO:0000313" key="16">
    <source>
        <dbReference type="Proteomes" id="UP000186400"/>
    </source>
</evidence>
<dbReference type="OrthoDB" id="9808669at2"/>
<dbReference type="PROSITE" id="PS52004">
    <property type="entry name" value="KS3_2"/>
    <property type="match status" value="1"/>
</dbReference>
<evidence type="ECO:0000256" key="10">
    <source>
        <dbReference type="ARBA" id="ARBA00023315"/>
    </source>
</evidence>
<dbReference type="InterPro" id="IPR018201">
    <property type="entry name" value="Ketoacyl_synth_AS"/>
</dbReference>
<evidence type="ECO:0000259" key="14">
    <source>
        <dbReference type="PROSITE" id="PS52004"/>
    </source>
</evidence>
<evidence type="ECO:0000256" key="1">
    <source>
        <dbReference type="ARBA" id="ARBA00005194"/>
    </source>
</evidence>
<dbReference type="PANTHER" id="PTHR11712">
    <property type="entry name" value="POLYKETIDE SYNTHASE-RELATED"/>
    <property type="match status" value="1"/>
</dbReference>
<dbReference type="RefSeq" id="WP_076488524.1">
    <property type="nucleotide sequence ID" value="NZ_FTMS01000007.1"/>
</dbReference>
<evidence type="ECO:0000256" key="4">
    <source>
        <dbReference type="ARBA" id="ARBA00014657"/>
    </source>
</evidence>
<comment type="function">
    <text evidence="11">Involved in the type II fatty acid elongation cycle. Catalyzes the elongation of a wide range of acyl-ACP by the addition of two carbons from malonyl-ACP to an acyl acceptor. Can efficiently catalyze the conversion of palmitoleoyl-ACP (cis-hexadec-9-enoyl-ACP) to cis-vaccenoyl-ACP (cis-octadec-11-enoyl-ACP), an essential step in the thermal regulation of fatty acid composition.</text>
</comment>
<keyword evidence="7" id="KW-0276">Fatty acid metabolism</keyword>
<comment type="catalytic activity">
    <reaction evidence="11">
        <text>(9Z)-hexadecenoyl-[ACP] + malonyl-[ACP] + H(+) = 3-oxo-(11Z)-octadecenoyl-[ACP] + holo-[ACP] + CO2</text>
        <dbReference type="Rhea" id="RHEA:55040"/>
        <dbReference type="Rhea" id="RHEA-COMP:9623"/>
        <dbReference type="Rhea" id="RHEA-COMP:9685"/>
        <dbReference type="Rhea" id="RHEA-COMP:10800"/>
        <dbReference type="Rhea" id="RHEA-COMP:14074"/>
        <dbReference type="ChEBI" id="CHEBI:15378"/>
        <dbReference type="ChEBI" id="CHEBI:16526"/>
        <dbReference type="ChEBI" id="CHEBI:64479"/>
        <dbReference type="ChEBI" id="CHEBI:78449"/>
        <dbReference type="ChEBI" id="CHEBI:83989"/>
        <dbReference type="ChEBI" id="CHEBI:138538"/>
        <dbReference type="EC" id="2.3.1.179"/>
    </reaction>
</comment>
<evidence type="ECO:0000256" key="6">
    <source>
        <dbReference type="ARBA" id="ARBA00022679"/>
    </source>
</evidence>
<dbReference type="AlphaFoldDB" id="A0A1N6S0U0"/>
<feature type="domain" description="Ketosynthase family 3 (KS3)" evidence="14">
    <location>
        <begin position="3"/>
        <end position="413"/>
    </location>
</feature>
<comment type="catalytic activity">
    <reaction evidence="11">
        <text>a fatty acyl-[ACP] + malonyl-[ACP] + H(+) = a 3-oxoacyl-[ACP] + holo-[ACP] + CO2</text>
        <dbReference type="Rhea" id="RHEA:22836"/>
        <dbReference type="Rhea" id="RHEA-COMP:9623"/>
        <dbReference type="Rhea" id="RHEA-COMP:9685"/>
        <dbReference type="Rhea" id="RHEA-COMP:9916"/>
        <dbReference type="Rhea" id="RHEA-COMP:14125"/>
        <dbReference type="ChEBI" id="CHEBI:15378"/>
        <dbReference type="ChEBI" id="CHEBI:16526"/>
        <dbReference type="ChEBI" id="CHEBI:64479"/>
        <dbReference type="ChEBI" id="CHEBI:78449"/>
        <dbReference type="ChEBI" id="CHEBI:78776"/>
        <dbReference type="ChEBI" id="CHEBI:138651"/>
    </reaction>
</comment>
<keyword evidence="8" id="KW-0443">Lipid metabolism</keyword>
<evidence type="ECO:0000256" key="12">
    <source>
        <dbReference type="PIRSR" id="PIRSR000447-1"/>
    </source>
</evidence>
<dbReference type="GO" id="GO:0005829">
    <property type="term" value="C:cytosol"/>
    <property type="evidence" value="ECO:0007669"/>
    <property type="project" value="TreeGrafter"/>
</dbReference>
<proteinExistence type="inferred from homology"/>
<dbReference type="InterPro" id="IPR020841">
    <property type="entry name" value="PKS_Beta-ketoAc_synthase_dom"/>
</dbReference>
<evidence type="ECO:0000256" key="13">
    <source>
        <dbReference type="RuleBase" id="RU003694"/>
    </source>
</evidence>
<reference evidence="15 16" key="1">
    <citation type="submission" date="2017-01" db="EMBL/GenBank/DDBJ databases">
        <authorList>
            <person name="Mah S.A."/>
            <person name="Swanson W.J."/>
            <person name="Moy G.W."/>
            <person name="Vacquier V.D."/>
        </authorList>
    </citation>
    <scope>NUCLEOTIDE SEQUENCE [LARGE SCALE GENOMIC DNA]</scope>
    <source>
        <strain evidence="15 16">ASpG1</strain>
    </source>
</reference>
<keyword evidence="10 11" id="KW-0012">Acyltransferase</keyword>
<dbReference type="Gene3D" id="3.40.47.10">
    <property type="match status" value="1"/>
</dbReference>
<protein>
    <recommendedName>
        <fullName evidence="4 11">3-oxoacyl-[acyl-carrier-protein] synthase 2</fullName>
        <ecNumber evidence="3 11">2.3.1.179</ecNumber>
    </recommendedName>
</protein>
<dbReference type="Pfam" id="PF00109">
    <property type="entry name" value="ketoacyl-synt"/>
    <property type="match status" value="1"/>
</dbReference>
<dbReference type="FunFam" id="3.40.47.10:FF:000018">
    <property type="entry name" value="3-oxoacyl-[acyl-carrier-protein] synthase 2"/>
    <property type="match status" value="1"/>
</dbReference>
<dbReference type="CDD" id="cd00834">
    <property type="entry name" value="KAS_I_II"/>
    <property type="match status" value="1"/>
</dbReference>
<dbReference type="UniPathway" id="UPA00094"/>
<dbReference type="GO" id="GO:0004315">
    <property type="term" value="F:3-oxoacyl-[acyl-carrier-protein] synthase activity"/>
    <property type="evidence" value="ECO:0007669"/>
    <property type="project" value="UniProtKB-UniRule"/>
</dbReference>